<comment type="subcellular location">
    <subcellularLocation>
        <location evidence="1">Membrane</location>
        <topology evidence="1">Single-pass type I membrane protein</topology>
    </subcellularLocation>
</comment>
<dbReference type="GO" id="GO:0005886">
    <property type="term" value="C:plasma membrane"/>
    <property type="evidence" value="ECO:0007669"/>
    <property type="project" value="TreeGrafter"/>
</dbReference>
<gene>
    <name evidence="14" type="primary">LOC106151882</name>
</gene>
<dbReference type="Pfam" id="PF01582">
    <property type="entry name" value="TIR"/>
    <property type="match status" value="1"/>
</dbReference>
<keyword evidence="3" id="KW-0433">Leucine-rich repeat</keyword>
<proteinExistence type="inferred from homology"/>
<dbReference type="STRING" id="7574.A0A1S3H5N1"/>
<keyword evidence="9" id="KW-0675">Receptor</keyword>
<dbReference type="KEGG" id="lak:106151882"/>
<evidence type="ECO:0000256" key="10">
    <source>
        <dbReference type="ARBA" id="ARBA00023180"/>
    </source>
</evidence>
<dbReference type="Gene3D" id="3.80.10.10">
    <property type="entry name" value="Ribonuclease Inhibitor"/>
    <property type="match status" value="3"/>
</dbReference>
<comment type="similarity">
    <text evidence="2">Belongs to the Toll-like receptor family.</text>
</comment>
<dbReference type="InParanoid" id="A0A1S3H5N1"/>
<dbReference type="Proteomes" id="UP000085678">
    <property type="component" value="Unplaced"/>
</dbReference>
<dbReference type="OrthoDB" id="6285964at2759"/>
<keyword evidence="8 11" id="KW-0472">Membrane</keyword>
<dbReference type="SMART" id="SM00013">
    <property type="entry name" value="LRRNT"/>
    <property type="match status" value="1"/>
</dbReference>
<dbReference type="SUPFAM" id="SSF52200">
    <property type="entry name" value="Toll/Interleukin receptor TIR domain"/>
    <property type="match status" value="1"/>
</dbReference>
<evidence type="ECO:0000313" key="13">
    <source>
        <dbReference type="Proteomes" id="UP000085678"/>
    </source>
</evidence>
<dbReference type="InterPro" id="IPR001611">
    <property type="entry name" value="Leu-rich_rpt"/>
</dbReference>
<dbReference type="AlphaFoldDB" id="A0A1S3H5N1"/>
<evidence type="ECO:0000256" key="3">
    <source>
        <dbReference type="ARBA" id="ARBA00022614"/>
    </source>
</evidence>
<evidence type="ECO:0000256" key="7">
    <source>
        <dbReference type="ARBA" id="ARBA00022989"/>
    </source>
</evidence>
<dbReference type="SMART" id="SM00255">
    <property type="entry name" value="TIR"/>
    <property type="match status" value="1"/>
</dbReference>
<keyword evidence="5" id="KW-0732">Signal</keyword>
<feature type="domain" description="TIR" evidence="12">
    <location>
        <begin position="743"/>
        <end position="878"/>
    </location>
</feature>
<dbReference type="PROSITE" id="PS51450">
    <property type="entry name" value="LRR"/>
    <property type="match status" value="4"/>
</dbReference>
<dbReference type="InterPro" id="IPR032675">
    <property type="entry name" value="LRR_dom_sf"/>
</dbReference>
<evidence type="ECO:0000256" key="8">
    <source>
        <dbReference type="ARBA" id="ARBA00023136"/>
    </source>
</evidence>
<dbReference type="InterPro" id="IPR000483">
    <property type="entry name" value="Cys-rich_flank_reg_C"/>
</dbReference>
<dbReference type="PANTHER" id="PTHR24365">
    <property type="entry name" value="TOLL-LIKE RECEPTOR"/>
    <property type="match status" value="1"/>
</dbReference>
<keyword evidence="4 11" id="KW-0812">Transmembrane</keyword>
<dbReference type="GeneID" id="106151882"/>
<evidence type="ECO:0000256" key="4">
    <source>
        <dbReference type="ARBA" id="ARBA00022692"/>
    </source>
</evidence>
<dbReference type="PANTHER" id="PTHR24365:SF541">
    <property type="entry name" value="PROTEIN TOLL-RELATED"/>
    <property type="match status" value="1"/>
</dbReference>
<evidence type="ECO:0000313" key="14">
    <source>
        <dbReference type="RefSeq" id="XP_013380771.1"/>
    </source>
</evidence>
<reference evidence="14" key="1">
    <citation type="submission" date="2025-08" db="UniProtKB">
        <authorList>
            <consortium name="RefSeq"/>
        </authorList>
    </citation>
    <scope>IDENTIFICATION</scope>
    <source>
        <tissue evidence="14">Gonads</tissue>
    </source>
</reference>
<dbReference type="PRINTS" id="PR01537">
    <property type="entry name" value="INTRLKN1R1F"/>
</dbReference>
<evidence type="ECO:0000256" key="9">
    <source>
        <dbReference type="ARBA" id="ARBA00023170"/>
    </source>
</evidence>
<dbReference type="InterPro" id="IPR035897">
    <property type="entry name" value="Toll_tir_struct_dom_sf"/>
</dbReference>
<dbReference type="InterPro" id="IPR000157">
    <property type="entry name" value="TIR_dom"/>
</dbReference>
<keyword evidence="13" id="KW-1185">Reference proteome</keyword>
<accession>A0A1S3H5N1</accession>
<evidence type="ECO:0000256" key="11">
    <source>
        <dbReference type="SAM" id="Phobius"/>
    </source>
</evidence>
<dbReference type="SUPFAM" id="SSF52058">
    <property type="entry name" value="L domain-like"/>
    <property type="match status" value="2"/>
</dbReference>
<dbReference type="InterPro" id="IPR000372">
    <property type="entry name" value="LRRNT"/>
</dbReference>
<dbReference type="FunFam" id="3.40.50.10140:FF:000026">
    <property type="entry name" value="Toll-like receptor 2"/>
    <property type="match status" value="1"/>
</dbReference>
<dbReference type="GO" id="GO:0007165">
    <property type="term" value="P:signal transduction"/>
    <property type="evidence" value="ECO:0007669"/>
    <property type="project" value="InterPro"/>
</dbReference>
<evidence type="ECO:0000256" key="1">
    <source>
        <dbReference type="ARBA" id="ARBA00004479"/>
    </source>
</evidence>
<evidence type="ECO:0000259" key="12">
    <source>
        <dbReference type="PROSITE" id="PS50104"/>
    </source>
</evidence>
<dbReference type="Gene3D" id="3.40.50.10140">
    <property type="entry name" value="Toll/interleukin-1 receptor homology (TIR) domain"/>
    <property type="match status" value="1"/>
</dbReference>
<dbReference type="RefSeq" id="XP_013380771.1">
    <property type="nucleotide sequence ID" value="XM_013525317.1"/>
</dbReference>
<dbReference type="GO" id="GO:0038023">
    <property type="term" value="F:signaling receptor activity"/>
    <property type="evidence" value="ECO:0007669"/>
    <property type="project" value="TreeGrafter"/>
</dbReference>
<dbReference type="SMART" id="SM00369">
    <property type="entry name" value="LRR_TYP"/>
    <property type="match status" value="7"/>
</dbReference>
<feature type="transmembrane region" description="Helical" evidence="11">
    <location>
        <begin position="692"/>
        <end position="713"/>
    </location>
</feature>
<name>A0A1S3H5N1_LINAN</name>
<dbReference type="InterPro" id="IPR003591">
    <property type="entry name" value="Leu-rich_rpt_typical-subtyp"/>
</dbReference>
<evidence type="ECO:0000256" key="6">
    <source>
        <dbReference type="ARBA" id="ARBA00022737"/>
    </source>
</evidence>
<organism evidence="13 14">
    <name type="scientific">Lingula anatina</name>
    <name type="common">Brachiopod</name>
    <name type="synonym">Lingula unguis</name>
    <dbReference type="NCBI Taxonomy" id="7574"/>
    <lineage>
        <taxon>Eukaryota</taxon>
        <taxon>Metazoa</taxon>
        <taxon>Spiralia</taxon>
        <taxon>Lophotrochozoa</taxon>
        <taxon>Brachiopoda</taxon>
        <taxon>Linguliformea</taxon>
        <taxon>Lingulata</taxon>
        <taxon>Lingulida</taxon>
        <taxon>Linguloidea</taxon>
        <taxon>Lingulidae</taxon>
        <taxon>Lingula</taxon>
    </lineage>
</organism>
<dbReference type="SMART" id="SM00082">
    <property type="entry name" value="LRRCT"/>
    <property type="match status" value="2"/>
</dbReference>
<keyword evidence="7 11" id="KW-1133">Transmembrane helix</keyword>
<sequence length="918" mass="104984">MSAASSGCRLNSSRIFSSLEFITEKSLIVLRLQCRRPTLVLVEEQHPVSFNENLLLYVLLSSCHMSWRSLSRLGKAGDLQVLTVDALSETELGESAFYNDTTYDGLSNLSSLSLEIRDGATCPLPKILTTYTWPRLAELYMNNIDASRLPAGLDVRLPKLQSLTIRNAHFSVPPVFPWDNETLTLPRNLSRATFLQGHEHKHLDFPTNIYLRKLSIARNRLPQLTDFKFRGSLLRLELNDDGIEEIGGGVFSELHDLQYLDLSGNQLSHLPPNLLKSQVALRVLDLHGNNISSVSHENFETLTSLIVLKLNKNNLVQIRSGTFSGLRRLQFLHLDHNKIHVIEHGAMPTASLNLEELYLQNNLLHNIPEFLFDNNNIELVNMTRNVINFNDSSRFFDDLGRMLGITSETPKCASSSKRFDLRYNDISSLPYSLNWNNRSKKALAYLFKCFKLDMSHNNLHCDCNIYELYNVFAGNTPGNGYLNEDTLSTLSCETPTDVRRTTLIDMTPAKFNCKVKVPLCPPSCDCYRQTISRDLLVDCSNRSLTALPDFAPKGRLQLEMAGNLIEVLEPRPYLANATKLILSNNAIQTIDPAVFGLFAELRTLHLDGNHLTHLPKEITSVNISEIKLDKNYLSCDCKSTWLKRWLNENGKNIPRFTELTCAVGKQNGQRIIDVPDSSFTCDPDDAGTKSQLIVPIAICLAVVLVILAVNLIVYRFSIEIKVLVYNKFNWHPFDRVDDDGPEKIFDAFVSYSSQDYKWVVHNLRHTMENHVPPYRLCVHDRDFIVGETIFDNIMNSVQQSKRMIMVLSQNYVDSEWCMMEFRTAHQKVLKERSKYLIIILFDDVNKDQLDEELLAYLNTSTYLEVSSKWFWKKLFYAMPDLSKRRSLVSEHSGYELNFRPDAEEGIISNREWTAYKKH</sequence>
<protein>
    <submittedName>
        <fullName evidence="14">LOW QUALITY PROTEIN: protein toll-like</fullName>
    </submittedName>
</protein>
<evidence type="ECO:0000256" key="5">
    <source>
        <dbReference type="ARBA" id="ARBA00022729"/>
    </source>
</evidence>
<keyword evidence="6" id="KW-0677">Repeat</keyword>
<dbReference type="Pfam" id="PF13855">
    <property type="entry name" value="LRR_8"/>
    <property type="match status" value="3"/>
</dbReference>
<keyword evidence="10" id="KW-0325">Glycoprotein</keyword>
<dbReference type="PROSITE" id="PS50104">
    <property type="entry name" value="TIR"/>
    <property type="match status" value="1"/>
</dbReference>
<evidence type="ECO:0000256" key="2">
    <source>
        <dbReference type="ARBA" id="ARBA00009634"/>
    </source>
</evidence>